<dbReference type="Gene3D" id="2.60.120.10">
    <property type="entry name" value="Jelly Rolls"/>
    <property type="match status" value="1"/>
</dbReference>
<keyword evidence="3" id="KW-1185">Reference proteome</keyword>
<dbReference type="SMART" id="SM00558">
    <property type="entry name" value="JmjC"/>
    <property type="match status" value="1"/>
</dbReference>
<dbReference type="Proteomes" id="UP001157134">
    <property type="component" value="Unassembled WGS sequence"/>
</dbReference>
<dbReference type="PANTHER" id="PTHR12461:SF105">
    <property type="entry name" value="HYPOXIA-INDUCIBLE FACTOR 1-ALPHA INHIBITOR"/>
    <property type="match status" value="1"/>
</dbReference>
<feature type="domain" description="JmjC" evidence="1">
    <location>
        <begin position="106"/>
        <end position="277"/>
    </location>
</feature>
<evidence type="ECO:0000259" key="1">
    <source>
        <dbReference type="PROSITE" id="PS51184"/>
    </source>
</evidence>
<evidence type="ECO:0000313" key="3">
    <source>
        <dbReference type="Proteomes" id="UP001157134"/>
    </source>
</evidence>
<proteinExistence type="predicted"/>
<organism evidence="2 3">
    <name type="scientific">Thalassotalea loyana</name>
    <dbReference type="NCBI Taxonomy" id="280483"/>
    <lineage>
        <taxon>Bacteria</taxon>
        <taxon>Pseudomonadati</taxon>
        <taxon>Pseudomonadota</taxon>
        <taxon>Gammaproteobacteria</taxon>
        <taxon>Alteromonadales</taxon>
        <taxon>Colwelliaceae</taxon>
        <taxon>Thalassotalea</taxon>
    </lineage>
</organism>
<dbReference type="PANTHER" id="PTHR12461">
    <property type="entry name" value="HYPOXIA-INDUCIBLE FACTOR 1 ALPHA INHIBITOR-RELATED"/>
    <property type="match status" value="1"/>
</dbReference>
<dbReference type="EMBL" id="BSSV01000002">
    <property type="protein sequence ID" value="GLX84984.1"/>
    <property type="molecule type" value="Genomic_DNA"/>
</dbReference>
<dbReference type="Pfam" id="PF13621">
    <property type="entry name" value="Cupin_8"/>
    <property type="match status" value="1"/>
</dbReference>
<dbReference type="SUPFAM" id="SSF51197">
    <property type="entry name" value="Clavaminate synthase-like"/>
    <property type="match status" value="1"/>
</dbReference>
<dbReference type="PROSITE" id="PS51184">
    <property type="entry name" value="JMJC"/>
    <property type="match status" value="1"/>
</dbReference>
<accession>A0ABQ6HBT1</accession>
<dbReference type="InterPro" id="IPR041667">
    <property type="entry name" value="Cupin_8"/>
</dbReference>
<name>A0ABQ6HBT1_9GAMM</name>
<dbReference type="InterPro" id="IPR003347">
    <property type="entry name" value="JmjC_dom"/>
</dbReference>
<evidence type="ECO:0000313" key="2">
    <source>
        <dbReference type="EMBL" id="GLX84984.1"/>
    </source>
</evidence>
<comment type="caution">
    <text evidence="2">The sequence shown here is derived from an EMBL/GenBank/DDBJ whole genome shotgun (WGS) entry which is preliminary data.</text>
</comment>
<gene>
    <name evidence="2" type="ORF">tloyanaT_12360</name>
</gene>
<reference evidence="2 3" key="1">
    <citation type="submission" date="2023-03" db="EMBL/GenBank/DDBJ databases">
        <title>Thalassotalea loyana LMG 22536T draft genome sequence.</title>
        <authorList>
            <person name="Sawabe T."/>
        </authorList>
    </citation>
    <scope>NUCLEOTIDE SEQUENCE [LARGE SCALE GENOMIC DNA]</scope>
    <source>
        <strain evidence="2 3">LMG 22536</strain>
    </source>
</reference>
<sequence length="345" mass="39151">MKTRPLKQVAVWHNVDKATFTQEILPLAEPAILKGLVNHWPLVQHTSDTTRSSYVALIDSLKALYIGGNVQFARLDKQSANNRYFYNRDFSGFNFKREVASFDTFANALLRNEISSHEAVAIQSAPVNDYFPTFTQTHELSLFDASVEPRFWLGNHSTVVPHYDDADNIACVIEGKRRFTLFPPEQINNLYVGPLNHTPAGAPVSLVDVNVPDFNKYPKFKEALNHALVAELEPGDAIYIPTLWWHNVEALSKVNLLVNYWQGGSIAGNDKPVPMDSLLLSLMTIKQLPEAKRKAWQAFFNYYIFESQQDRITHIPNHLHGVLGELSETHKQQIANWLISQLSNQ</sequence>
<protein>
    <submittedName>
        <fullName evidence="2">Cupin</fullName>
    </submittedName>
</protein>
<dbReference type="InterPro" id="IPR014710">
    <property type="entry name" value="RmlC-like_jellyroll"/>
</dbReference>
<dbReference type="RefSeq" id="WP_284296674.1">
    <property type="nucleotide sequence ID" value="NZ_BSSV01000002.1"/>
</dbReference>